<comment type="caution">
    <text evidence="3">The sequence shown here is derived from an EMBL/GenBank/DDBJ whole genome shotgun (WGS) entry which is preliminary data.</text>
</comment>
<accession>A0AAD8YMJ2</accession>
<feature type="transmembrane region" description="Helical" evidence="1">
    <location>
        <begin position="223"/>
        <end position="248"/>
    </location>
</feature>
<keyword evidence="4" id="KW-1185">Reference proteome</keyword>
<dbReference type="AlphaFoldDB" id="A0AAD8YMJ2"/>
<reference evidence="3" key="1">
    <citation type="submission" date="2023-06" db="EMBL/GenBank/DDBJ databases">
        <title>Survivors Of The Sea: Transcriptome response of Skeletonema marinoi to long-term dormancy.</title>
        <authorList>
            <person name="Pinder M.I.M."/>
            <person name="Kourtchenko O."/>
            <person name="Robertson E.K."/>
            <person name="Larsson T."/>
            <person name="Maumus F."/>
            <person name="Osuna-Cruz C.M."/>
            <person name="Vancaester E."/>
            <person name="Stenow R."/>
            <person name="Vandepoele K."/>
            <person name="Ploug H."/>
            <person name="Bruchert V."/>
            <person name="Godhe A."/>
            <person name="Topel M."/>
        </authorList>
    </citation>
    <scope>NUCLEOTIDE SEQUENCE</scope>
    <source>
        <strain evidence="3">R05AC</strain>
    </source>
</reference>
<dbReference type="PANTHER" id="PTHR34370:SF1">
    <property type="entry name" value="OS04G0600100 PROTEIN"/>
    <property type="match status" value="1"/>
</dbReference>
<protein>
    <submittedName>
        <fullName evidence="3">Uncharacterized protein</fullName>
    </submittedName>
</protein>
<dbReference type="Proteomes" id="UP001224775">
    <property type="component" value="Unassembled WGS sequence"/>
</dbReference>
<organism evidence="3 4">
    <name type="scientific">Skeletonema marinoi</name>
    <dbReference type="NCBI Taxonomy" id="267567"/>
    <lineage>
        <taxon>Eukaryota</taxon>
        <taxon>Sar</taxon>
        <taxon>Stramenopiles</taxon>
        <taxon>Ochrophyta</taxon>
        <taxon>Bacillariophyta</taxon>
        <taxon>Coscinodiscophyceae</taxon>
        <taxon>Thalassiosirophycidae</taxon>
        <taxon>Thalassiosirales</taxon>
        <taxon>Skeletonemataceae</taxon>
        <taxon>Skeletonema</taxon>
        <taxon>Skeletonema marinoi-dohrnii complex</taxon>
    </lineage>
</organism>
<dbReference type="EMBL" id="JATAAI010000001">
    <property type="protein sequence ID" value="KAK1748743.1"/>
    <property type="molecule type" value="Genomic_DNA"/>
</dbReference>
<keyword evidence="1" id="KW-0472">Membrane</keyword>
<keyword evidence="1" id="KW-0812">Transmembrane</keyword>
<feature type="transmembrane region" description="Helical" evidence="1">
    <location>
        <begin position="138"/>
        <end position="160"/>
    </location>
</feature>
<feature type="transmembrane region" description="Helical" evidence="1">
    <location>
        <begin position="180"/>
        <end position="202"/>
    </location>
</feature>
<evidence type="ECO:0000256" key="1">
    <source>
        <dbReference type="SAM" id="Phobius"/>
    </source>
</evidence>
<feature type="signal peptide" evidence="2">
    <location>
        <begin position="1"/>
        <end position="24"/>
    </location>
</feature>
<dbReference type="PANTHER" id="PTHR34370">
    <property type="entry name" value="OS04G0600100 PROTEIN"/>
    <property type="match status" value="1"/>
</dbReference>
<evidence type="ECO:0000313" key="3">
    <source>
        <dbReference type="EMBL" id="KAK1748743.1"/>
    </source>
</evidence>
<evidence type="ECO:0000313" key="4">
    <source>
        <dbReference type="Proteomes" id="UP001224775"/>
    </source>
</evidence>
<proteinExistence type="predicted"/>
<sequence length="262" mass="28849">MMERFSRLFMAFLALSFTFMRASSFGTSLSPLPTTTRVKQHPHLQLIHCSNGDAYDRSKRQGGWRCYSTNEPSDNQEDTEQNIQTAEVTADSLTPSQIQSLSPDSQTSSFFGTLKSFFSNKKNKFSRESLGKLGMSALLAYGFVSNISGVIAVSCAWFIFCTRTGLSPLAPGQKTAFLGIYAGFTVMLNVIRPARFALSISISPYFERIRKFLQRKFNVSPRGAAVLMILFINLLGTCSLMCLGVWIASLLAGVPVWGGGII</sequence>
<name>A0AAD8YMJ2_9STRA</name>
<evidence type="ECO:0000256" key="2">
    <source>
        <dbReference type="SAM" id="SignalP"/>
    </source>
</evidence>
<keyword evidence="1" id="KW-1133">Transmembrane helix</keyword>
<gene>
    <name evidence="3" type="ORF">QTG54_000682</name>
</gene>
<feature type="chain" id="PRO_5042060098" evidence="2">
    <location>
        <begin position="25"/>
        <end position="262"/>
    </location>
</feature>
<keyword evidence="2" id="KW-0732">Signal</keyword>